<dbReference type="EMBL" id="AUZX01010414">
    <property type="protein sequence ID" value="EQD48086.1"/>
    <property type="molecule type" value="Genomic_DNA"/>
</dbReference>
<protein>
    <submittedName>
        <fullName evidence="1">Putrescine--2-oxoglutarate aminotransferase</fullName>
    </submittedName>
</protein>
<dbReference type="AlphaFoldDB" id="T0ZIG9"/>
<dbReference type="Gene3D" id="3.90.1150.10">
    <property type="entry name" value="Aspartate Aminotransferase, domain 1"/>
    <property type="match status" value="1"/>
</dbReference>
<sequence>LEAIAVDFPEVIAAVRGRGLMLGVEVRREGVGGALMSELLHRHVLALWTLNNERVIRMIPPVTIPVEVIHDVLSEVRSAAKTVAEIAEEL</sequence>
<organism evidence="1">
    <name type="scientific">mine drainage metagenome</name>
    <dbReference type="NCBI Taxonomy" id="410659"/>
    <lineage>
        <taxon>unclassified sequences</taxon>
        <taxon>metagenomes</taxon>
        <taxon>ecological metagenomes</taxon>
    </lineage>
</organism>
<dbReference type="SUPFAM" id="SSF53383">
    <property type="entry name" value="PLP-dependent transferases"/>
    <property type="match status" value="1"/>
</dbReference>
<accession>T0ZIG9</accession>
<reference evidence="1" key="1">
    <citation type="submission" date="2013-08" db="EMBL/GenBank/DDBJ databases">
        <authorList>
            <person name="Mendez C."/>
            <person name="Richter M."/>
            <person name="Ferrer M."/>
            <person name="Sanchez J."/>
        </authorList>
    </citation>
    <scope>NUCLEOTIDE SEQUENCE</scope>
</reference>
<proteinExistence type="predicted"/>
<dbReference type="GO" id="GO:0008483">
    <property type="term" value="F:transaminase activity"/>
    <property type="evidence" value="ECO:0007669"/>
    <property type="project" value="UniProtKB-KW"/>
</dbReference>
<name>T0ZIG9_9ZZZZ</name>
<gene>
    <name evidence="1" type="ORF">B1A_14194</name>
</gene>
<feature type="non-terminal residue" evidence="1">
    <location>
        <position position="1"/>
    </location>
</feature>
<dbReference type="InterPro" id="IPR015422">
    <property type="entry name" value="PyrdxlP-dep_Trfase_small"/>
</dbReference>
<dbReference type="InterPro" id="IPR015424">
    <property type="entry name" value="PyrdxlP-dep_Trfase"/>
</dbReference>
<reference evidence="1" key="2">
    <citation type="journal article" date="2014" name="ISME J.">
        <title>Microbial stratification in low pH oxic and suboxic macroscopic growths along an acid mine drainage.</title>
        <authorList>
            <person name="Mendez-Garcia C."/>
            <person name="Mesa V."/>
            <person name="Sprenger R.R."/>
            <person name="Richter M."/>
            <person name="Diez M.S."/>
            <person name="Solano J."/>
            <person name="Bargiela R."/>
            <person name="Golyshina O.V."/>
            <person name="Manteca A."/>
            <person name="Ramos J.L."/>
            <person name="Gallego J.R."/>
            <person name="Llorente I."/>
            <person name="Martins Dos Santos V.A."/>
            <person name="Jensen O.N."/>
            <person name="Pelaez A.I."/>
            <person name="Sanchez J."/>
            <person name="Ferrer M."/>
        </authorList>
    </citation>
    <scope>NUCLEOTIDE SEQUENCE</scope>
</reference>
<comment type="caution">
    <text evidence="1">The sequence shown here is derived from an EMBL/GenBank/DDBJ whole genome shotgun (WGS) entry which is preliminary data.</text>
</comment>
<keyword evidence="1" id="KW-0032">Aminotransferase</keyword>
<evidence type="ECO:0000313" key="1">
    <source>
        <dbReference type="EMBL" id="EQD48086.1"/>
    </source>
</evidence>
<keyword evidence="1" id="KW-0808">Transferase</keyword>